<organism evidence="1 2">
    <name type="scientific">Bacteroides muris</name>
    <name type="common">ex Fokt et al. 2023</name>
    <dbReference type="NCBI Taxonomy" id="2937417"/>
    <lineage>
        <taxon>Bacteria</taxon>
        <taxon>Pseudomonadati</taxon>
        <taxon>Bacteroidota</taxon>
        <taxon>Bacteroidia</taxon>
        <taxon>Bacteroidales</taxon>
        <taxon>Bacteroidaceae</taxon>
        <taxon>Bacteroides</taxon>
    </lineage>
</organism>
<dbReference type="EMBL" id="JAMZEE010000069">
    <property type="protein sequence ID" value="MCR6509916.1"/>
    <property type="molecule type" value="Genomic_DNA"/>
</dbReference>
<proteinExistence type="predicted"/>
<evidence type="ECO:0000313" key="2">
    <source>
        <dbReference type="Proteomes" id="UP001143810"/>
    </source>
</evidence>
<gene>
    <name evidence="1" type="ORF">M1B78_17610</name>
</gene>
<comment type="caution">
    <text evidence="1">The sequence shown here is derived from an EMBL/GenBank/DDBJ whole genome shotgun (WGS) entry which is preliminary data.</text>
</comment>
<evidence type="ECO:0000313" key="1">
    <source>
        <dbReference type="EMBL" id="MCR6509916.1"/>
    </source>
</evidence>
<dbReference type="RefSeq" id="WP_257941409.1">
    <property type="nucleotide sequence ID" value="NZ_JAMZEE010000069.1"/>
</dbReference>
<reference evidence="1" key="1">
    <citation type="journal article" date="2022" name="Arch. Microbiol.">
        <title>Bacteroides muris sp. nov. isolated from the cecum of wild-derived house mice.</title>
        <authorList>
            <person name="Fokt H."/>
            <person name="Unni R."/>
            <person name="Repnik U."/>
            <person name="Schmitz R.A."/>
            <person name="Bramkamp M."/>
            <person name="Baines J.F."/>
            <person name="Unterweger D."/>
        </authorList>
    </citation>
    <scope>NUCLEOTIDE SEQUENCE</scope>
    <source>
        <strain evidence="1">KH569_7</strain>
    </source>
</reference>
<dbReference type="AlphaFoldDB" id="A0A9X2P0U0"/>
<accession>A0A9X2P0U0</accession>
<name>A0A9X2P0U0_9BACE</name>
<dbReference type="Proteomes" id="UP001143810">
    <property type="component" value="Unassembled WGS sequence"/>
</dbReference>
<sequence length="230" mass="26557">MAELDLRQGTSNIYSNVEDSEALPLFVRFTNDDAEKQNKLGAITFDEIVSNLSGVHICSFIHRQHKGRNKIIDEIAIKIEGVDICVTAQLSQDECTLRFPHFTQKNMVLPEEDNQYVARKCEIRFVDYYENSFKLINGAGTYWVINNHQIIDFYKQCLSLPIPPIEIQIKEMWQAYLDGLNAILENKRDLIRVQSVSKQKNGSLRLDFDMESYAQNLKNAIFEELNGKCE</sequence>
<reference evidence="1" key="2">
    <citation type="submission" date="2022-04" db="EMBL/GenBank/DDBJ databases">
        <authorList>
            <person name="Fokt H."/>
            <person name="Baines J."/>
        </authorList>
    </citation>
    <scope>NUCLEOTIDE SEQUENCE</scope>
    <source>
        <strain evidence="1">KH569_7</strain>
    </source>
</reference>
<protein>
    <submittedName>
        <fullName evidence="1">Uncharacterized protein</fullName>
    </submittedName>
</protein>